<name>S5MFY9_9MOLU</name>
<feature type="chain" id="PRO_5004530289" evidence="6">
    <location>
        <begin position="19"/>
        <end position="441"/>
    </location>
</feature>
<dbReference type="PATRIC" id="fig|1276220.3.peg.89"/>
<reference evidence="8 9" key="1">
    <citation type="journal article" date="2013" name="Genome Biol. Evol.">
        <title>Comparison of metabolic capacities and inference of gene content evolution in mosquito-associated Spiroplasma diminutum and S. taiwanense.</title>
        <authorList>
            <person name="Lo W.S."/>
            <person name="Ku C."/>
            <person name="Chen L.L."/>
            <person name="Chang T.H."/>
            <person name="Kuo C.H."/>
        </authorList>
    </citation>
    <scope>NUCLEOTIDE SEQUENCE [LARGE SCALE GENOMIC DNA]</scope>
    <source>
        <strain evidence="8">CT-1</strain>
    </source>
</reference>
<keyword evidence="5" id="KW-0449">Lipoprotein</keyword>
<comment type="subcellular location">
    <subcellularLocation>
        <location evidence="1">Cell membrane</location>
    </subcellularLocation>
</comment>
<evidence type="ECO:0000256" key="6">
    <source>
        <dbReference type="SAM" id="SignalP"/>
    </source>
</evidence>
<dbReference type="eggNOG" id="COG1744">
    <property type="taxonomic scope" value="Bacteria"/>
</dbReference>
<feature type="domain" description="ABC transporter substrate-binding protein PnrA-like" evidence="7">
    <location>
        <begin position="226"/>
        <end position="294"/>
    </location>
</feature>
<feature type="domain" description="ABC transporter substrate-binding protein PnrA-like" evidence="7">
    <location>
        <begin position="35"/>
        <end position="192"/>
    </location>
</feature>
<dbReference type="RefSeq" id="WP_020833919.1">
    <property type="nucleotide sequence ID" value="NC_021846.1"/>
</dbReference>
<evidence type="ECO:0000256" key="1">
    <source>
        <dbReference type="ARBA" id="ARBA00004236"/>
    </source>
</evidence>
<dbReference type="Proteomes" id="UP000014984">
    <property type="component" value="Chromosome"/>
</dbReference>
<proteinExistence type="predicted"/>
<dbReference type="InterPro" id="IPR003760">
    <property type="entry name" value="PnrA-like"/>
</dbReference>
<keyword evidence="4" id="KW-0472">Membrane</keyword>
<evidence type="ECO:0000256" key="2">
    <source>
        <dbReference type="ARBA" id="ARBA00022475"/>
    </source>
</evidence>
<dbReference type="PROSITE" id="PS51257">
    <property type="entry name" value="PROKAR_LIPOPROTEIN"/>
    <property type="match status" value="1"/>
</dbReference>
<dbReference type="AlphaFoldDB" id="S5MFY9"/>
<gene>
    <name evidence="8" type="ORF">STAIW_v1c00880</name>
</gene>
<evidence type="ECO:0000259" key="7">
    <source>
        <dbReference type="Pfam" id="PF02608"/>
    </source>
</evidence>
<keyword evidence="2" id="KW-1003">Cell membrane</keyword>
<evidence type="ECO:0000256" key="4">
    <source>
        <dbReference type="ARBA" id="ARBA00023136"/>
    </source>
</evidence>
<dbReference type="Pfam" id="PF02608">
    <property type="entry name" value="Bmp"/>
    <property type="match status" value="2"/>
</dbReference>
<accession>S5MFY9</accession>
<dbReference type="HOGENOM" id="CLU_046544_0_0_14"/>
<keyword evidence="3 6" id="KW-0732">Signal</keyword>
<dbReference type="Gene3D" id="3.40.50.2300">
    <property type="match status" value="2"/>
</dbReference>
<keyword evidence="9" id="KW-1185">Reference proteome</keyword>
<dbReference type="GO" id="GO:0005886">
    <property type="term" value="C:plasma membrane"/>
    <property type="evidence" value="ECO:0007669"/>
    <property type="project" value="UniProtKB-SubCell"/>
</dbReference>
<evidence type="ECO:0000313" key="9">
    <source>
        <dbReference type="Proteomes" id="UP000014984"/>
    </source>
</evidence>
<dbReference type="STRING" id="1276220.STAIW_v1c00880"/>
<evidence type="ECO:0000313" key="8">
    <source>
        <dbReference type="EMBL" id="AGR40780.1"/>
    </source>
</evidence>
<dbReference type="EMBL" id="CP005074">
    <property type="protein sequence ID" value="AGR40780.1"/>
    <property type="molecule type" value="Genomic_DNA"/>
</dbReference>
<protein>
    <submittedName>
        <fullName evidence="8">Ribose/galactose ABC transporter substrate-binding protein</fullName>
    </submittedName>
</protein>
<organism evidence="8 9">
    <name type="scientific">Spiroplasma taiwanense CT-1</name>
    <dbReference type="NCBI Taxonomy" id="1276220"/>
    <lineage>
        <taxon>Bacteria</taxon>
        <taxon>Bacillati</taxon>
        <taxon>Mycoplasmatota</taxon>
        <taxon>Mollicutes</taxon>
        <taxon>Entomoplasmatales</taxon>
        <taxon>Spiroplasmataceae</taxon>
        <taxon>Spiroplasma</taxon>
    </lineage>
</organism>
<dbReference type="InterPro" id="IPR050957">
    <property type="entry name" value="BMP_lipoprotein"/>
</dbReference>
<feature type="signal peptide" evidence="6">
    <location>
        <begin position="1"/>
        <end position="18"/>
    </location>
</feature>
<dbReference type="PANTHER" id="PTHR34296:SF2">
    <property type="entry name" value="ABC TRANSPORTER GUANOSINE-BINDING PROTEIN NUPN"/>
    <property type="match status" value="1"/>
</dbReference>
<dbReference type="KEGG" id="stai:STAIW_v1c00880"/>
<evidence type="ECO:0000256" key="3">
    <source>
        <dbReference type="ARBA" id="ARBA00022729"/>
    </source>
</evidence>
<sequence length="441" mass="47298">MKKLLSSLMAAAIVTSSAATVVACGGGSGEKIWLITDTGKVADKSFNQSGFEGGNYFNENMLGIKREINKTEPQELTELEAAYENAKADGAQVLILPGFHHALEGQNKAADIMGESGSTIILDSTHAGKTNQIGVMFRGDVSGFYAAFSSLVQLAENKANVIKMATYGGTHNAGAVDNFMVGYLAAIEVFNKINSEDAYSEIKTSLGLDENLVTAERIQKEAPTADDDSKWFTNSFDPGKGKTISENLVTSGADIIMPVAGPQTKDTLDVISQKNASTMVIGVDTNQAQQYSDATYAGKFLTSAEKSLKDATIISLGHTKSFISEEGVQDKTLEYATNNNATFTIENSEGNFESYDLTKNKAETWEGKTLWMGGKASTGEGNLVTSENYSKVTSQISSEVLEKVSIELFKEIAKDSSAKNILSDETIINYANTILKAIENK</sequence>
<evidence type="ECO:0000256" key="5">
    <source>
        <dbReference type="ARBA" id="ARBA00023288"/>
    </source>
</evidence>
<dbReference type="PANTHER" id="PTHR34296">
    <property type="entry name" value="TRANSCRIPTIONAL ACTIVATOR PROTEIN MED"/>
    <property type="match status" value="1"/>
</dbReference>